<evidence type="ECO:0000256" key="6">
    <source>
        <dbReference type="PROSITE-ProRule" id="PRU00042"/>
    </source>
</evidence>
<evidence type="ECO:0000256" key="3">
    <source>
        <dbReference type="ARBA" id="ARBA00022771"/>
    </source>
</evidence>
<dbReference type="PROSITE" id="PS50157">
    <property type="entry name" value="ZINC_FINGER_C2H2_2"/>
    <property type="match status" value="1"/>
</dbReference>
<evidence type="ECO:0000313" key="9">
    <source>
        <dbReference type="RefSeq" id="XP_022983384.1"/>
    </source>
</evidence>
<keyword evidence="5" id="KW-0539">Nucleus</keyword>
<keyword evidence="4" id="KW-0862">Zinc</keyword>
<evidence type="ECO:0000256" key="5">
    <source>
        <dbReference type="ARBA" id="ARBA00023242"/>
    </source>
</evidence>
<dbReference type="SUPFAM" id="SSF57667">
    <property type="entry name" value="beta-beta-alpha zinc fingers"/>
    <property type="match status" value="1"/>
</dbReference>
<dbReference type="Gene3D" id="3.30.160.60">
    <property type="entry name" value="Classic Zinc Finger"/>
    <property type="match status" value="1"/>
</dbReference>
<dbReference type="Proteomes" id="UP000504608">
    <property type="component" value="Unplaced"/>
</dbReference>
<reference evidence="9" key="1">
    <citation type="submission" date="2025-08" db="UniProtKB">
        <authorList>
            <consortium name="RefSeq"/>
        </authorList>
    </citation>
    <scope>IDENTIFICATION</scope>
    <source>
        <tissue evidence="9">Young leaves</tissue>
    </source>
</reference>
<dbReference type="PROSITE" id="PS00028">
    <property type="entry name" value="ZINC_FINGER_C2H2_1"/>
    <property type="match status" value="1"/>
</dbReference>
<dbReference type="OrthoDB" id="1731325at2759"/>
<protein>
    <submittedName>
        <fullName evidence="9">Zinc finger protein 1-like</fullName>
    </submittedName>
</protein>
<accession>A0A6J1J773</accession>
<dbReference type="GO" id="GO:0009788">
    <property type="term" value="P:negative regulation of abscisic acid-activated signaling pathway"/>
    <property type="evidence" value="ECO:0007669"/>
    <property type="project" value="InterPro"/>
</dbReference>
<organism evidence="8 9">
    <name type="scientific">Cucurbita maxima</name>
    <name type="common">Pumpkin</name>
    <name type="synonym">Winter squash</name>
    <dbReference type="NCBI Taxonomy" id="3661"/>
    <lineage>
        <taxon>Eukaryota</taxon>
        <taxon>Viridiplantae</taxon>
        <taxon>Streptophyta</taxon>
        <taxon>Embryophyta</taxon>
        <taxon>Tracheophyta</taxon>
        <taxon>Spermatophyta</taxon>
        <taxon>Magnoliopsida</taxon>
        <taxon>eudicotyledons</taxon>
        <taxon>Gunneridae</taxon>
        <taxon>Pentapetalae</taxon>
        <taxon>rosids</taxon>
        <taxon>fabids</taxon>
        <taxon>Cucurbitales</taxon>
        <taxon>Cucurbitaceae</taxon>
        <taxon>Cucurbiteae</taxon>
        <taxon>Cucurbita</taxon>
    </lineage>
</organism>
<feature type="domain" description="C2H2-type" evidence="7">
    <location>
        <begin position="46"/>
        <end position="73"/>
    </location>
</feature>
<name>A0A6J1J773_CUCMA</name>
<evidence type="ECO:0000256" key="1">
    <source>
        <dbReference type="ARBA" id="ARBA00004123"/>
    </source>
</evidence>
<proteinExistence type="predicted"/>
<evidence type="ECO:0000313" key="8">
    <source>
        <dbReference type="Proteomes" id="UP000504608"/>
    </source>
</evidence>
<keyword evidence="3 6" id="KW-0863">Zinc-finger</keyword>
<comment type="subcellular location">
    <subcellularLocation>
        <location evidence="1">Nucleus</location>
    </subcellularLocation>
</comment>
<evidence type="ECO:0000259" key="7">
    <source>
        <dbReference type="PROSITE" id="PS50157"/>
    </source>
</evidence>
<dbReference type="RefSeq" id="XP_022983384.1">
    <property type="nucleotide sequence ID" value="XM_023127616.1"/>
</dbReference>
<sequence>MASSVESEGSKVELNLQHSFKAEPGFFKARTVMGMEMRTKKETRVFYCKFCSRKFSNLQALGGHQNAHKRERDIAKREKAAAAAAAMSFRTTTTAASAATSTDAFDSIGSFYYPYYSAMAIHSLRNKALGFPIRPQSTIRKPTRPQAVAHGCRWWPREQYMAAAAQQLHFGRENLAATELESIAMASRNASSSSQIFGADQYNIHGLDLTLKL</sequence>
<gene>
    <name evidence="9" type="primary">LOC111481989</name>
</gene>
<dbReference type="InterPro" id="IPR036236">
    <property type="entry name" value="Znf_C2H2_sf"/>
</dbReference>
<keyword evidence="8" id="KW-1185">Reference proteome</keyword>
<dbReference type="InterPro" id="IPR044246">
    <property type="entry name" value="ZFP3-like"/>
</dbReference>
<dbReference type="GO" id="GO:0008270">
    <property type="term" value="F:zinc ion binding"/>
    <property type="evidence" value="ECO:0007669"/>
    <property type="project" value="UniProtKB-KW"/>
</dbReference>
<dbReference type="GO" id="GO:0005634">
    <property type="term" value="C:nucleus"/>
    <property type="evidence" value="ECO:0007669"/>
    <property type="project" value="UniProtKB-SubCell"/>
</dbReference>
<dbReference type="GeneID" id="111481989"/>
<dbReference type="KEGG" id="cmax:111481989"/>
<evidence type="ECO:0000256" key="4">
    <source>
        <dbReference type="ARBA" id="ARBA00022833"/>
    </source>
</evidence>
<dbReference type="PANTHER" id="PTHR47287:SF15">
    <property type="entry name" value="ZINC FINGER PROTEIN 3-LIKE"/>
    <property type="match status" value="1"/>
</dbReference>
<evidence type="ECO:0000256" key="2">
    <source>
        <dbReference type="ARBA" id="ARBA00022723"/>
    </source>
</evidence>
<dbReference type="AlphaFoldDB" id="A0A6J1J773"/>
<dbReference type="InterPro" id="IPR013087">
    <property type="entry name" value="Znf_C2H2_type"/>
</dbReference>
<keyword evidence="2" id="KW-0479">Metal-binding</keyword>
<dbReference type="PANTHER" id="PTHR47287">
    <property type="entry name" value="C2H2 AND C2HC ZINC FINGERS SUPERFAMILY PROTEIN"/>
    <property type="match status" value="1"/>
</dbReference>